<evidence type="ECO:0000259" key="2">
    <source>
        <dbReference type="PROSITE" id="PS51782"/>
    </source>
</evidence>
<sequence>MMSRLLHLAALVATGLAAVAPPAAPAITSAPALSAELSQHELAKRQCVKTTYVVQPGDTLSAIAANMGAGVCNIASENNIPEVDTIYGGQTLTVPLSVCGAVSSATFCCIASAAATTHVAVSGDSFYGLGIQNGVPAASIASANTGIASANIMIGQVITIPARPTNC</sequence>
<dbReference type="Proteomes" id="UP000829685">
    <property type="component" value="Unassembled WGS sequence"/>
</dbReference>
<feature type="chain" id="PRO_5040386158" description="LysM domain-containing protein" evidence="1">
    <location>
        <begin position="18"/>
        <end position="167"/>
    </location>
</feature>
<dbReference type="OrthoDB" id="2107166at2759"/>
<dbReference type="PANTHER" id="PTHR33734:SF22">
    <property type="entry name" value="MEMBRANE-BOUND LYTIC MUREIN TRANSGLYCOSYLASE D"/>
    <property type="match status" value="1"/>
</dbReference>
<accession>A0A9P9WLP6</accession>
<dbReference type="SUPFAM" id="SSF54106">
    <property type="entry name" value="LysM domain"/>
    <property type="match status" value="2"/>
</dbReference>
<dbReference type="CDD" id="cd00118">
    <property type="entry name" value="LysM"/>
    <property type="match status" value="2"/>
</dbReference>
<keyword evidence="1" id="KW-0732">Signal</keyword>
<evidence type="ECO:0000313" key="3">
    <source>
        <dbReference type="EMBL" id="KAI1869410.1"/>
    </source>
</evidence>
<dbReference type="InterPro" id="IPR018392">
    <property type="entry name" value="LysM"/>
</dbReference>
<dbReference type="Gene3D" id="3.10.350.10">
    <property type="entry name" value="LysM domain"/>
    <property type="match status" value="2"/>
</dbReference>
<proteinExistence type="predicted"/>
<gene>
    <name evidence="3" type="ORF">JX265_006500</name>
</gene>
<organism evidence="3 4">
    <name type="scientific">Neoarthrinium moseri</name>
    <dbReference type="NCBI Taxonomy" id="1658444"/>
    <lineage>
        <taxon>Eukaryota</taxon>
        <taxon>Fungi</taxon>
        <taxon>Dikarya</taxon>
        <taxon>Ascomycota</taxon>
        <taxon>Pezizomycotina</taxon>
        <taxon>Sordariomycetes</taxon>
        <taxon>Xylariomycetidae</taxon>
        <taxon>Amphisphaeriales</taxon>
        <taxon>Apiosporaceae</taxon>
        <taxon>Neoarthrinium</taxon>
    </lineage>
</organism>
<comment type="caution">
    <text evidence="3">The sequence shown here is derived from an EMBL/GenBank/DDBJ whole genome shotgun (WGS) entry which is preliminary data.</text>
</comment>
<reference evidence="3" key="1">
    <citation type="submission" date="2021-03" db="EMBL/GenBank/DDBJ databases">
        <title>Revisited historic fungal species revealed as producer of novel bioactive compounds through whole genome sequencing and comparative genomics.</title>
        <authorList>
            <person name="Vignolle G.A."/>
            <person name="Hochenegger N."/>
            <person name="Mach R.L."/>
            <person name="Mach-Aigner A.R."/>
            <person name="Javad Rahimi M."/>
            <person name="Salim K.A."/>
            <person name="Chan C.M."/>
            <person name="Lim L.B.L."/>
            <person name="Cai F."/>
            <person name="Druzhinina I.S."/>
            <person name="U'Ren J.M."/>
            <person name="Derntl C."/>
        </authorList>
    </citation>
    <scope>NUCLEOTIDE SEQUENCE</scope>
    <source>
        <strain evidence="3">TUCIM 5799</strain>
    </source>
</reference>
<feature type="domain" description="LysM" evidence="2">
    <location>
        <begin position="50"/>
        <end position="94"/>
    </location>
</feature>
<feature type="signal peptide" evidence="1">
    <location>
        <begin position="1"/>
        <end position="17"/>
    </location>
</feature>
<evidence type="ECO:0000256" key="1">
    <source>
        <dbReference type="SAM" id="SignalP"/>
    </source>
</evidence>
<dbReference type="AlphaFoldDB" id="A0A9P9WLP6"/>
<dbReference type="PROSITE" id="PS51782">
    <property type="entry name" value="LYSM"/>
    <property type="match status" value="2"/>
</dbReference>
<keyword evidence="4" id="KW-1185">Reference proteome</keyword>
<evidence type="ECO:0000313" key="4">
    <source>
        <dbReference type="Proteomes" id="UP000829685"/>
    </source>
</evidence>
<feature type="domain" description="LysM" evidence="2">
    <location>
        <begin position="116"/>
        <end position="160"/>
    </location>
</feature>
<dbReference type="PANTHER" id="PTHR33734">
    <property type="entry name" value="LYSM DOMAIN-CONTAINING GPI-ANCHORED PROTEIN 2"/>
    <property type="match status" value="1"/>
</dbReference>
<dbReference type="Pfam" id="PF01476">
    <property type="entry name" value="LysM"/>
    <property type="match status" value="2"/>
</dbReference>
<protein>
    <recommendedName>
        <fullName evidence="2">LysM domain-containing protein</fullName>
    </recommendedName>
</protein>
<dbReference type="SMART" id="SM00257">
    <property type="entry name" value="LysM"/>
    <property type="match status" value="2"/>
</dbReference>
<dbReference type="InterPro" id="IPR036779">
    <property type="entry name" value="LysM_dom_sf"/>
</dbReference>
<dbReference type="EMBL" id="JAFIMR010000015">
    <property type="protein sequence ID" value="KAI1869410.1"/>
    <property type="molecule type" value="Genomic_DNA"/>
</dbReference>
<name>A0A9P9WLP6_9PEZI</name>